<reference evidence="1" key="1">
    <citation type="submission" date="2022-08" db="EMBL/GenBank/DDBJ databases">
        <authorList>
            <person name="Kallberg Y."/>
            <person name="Tangrot J."/>
            <person name="Rosling A."/>
        </authorList>
    </citation>
    <scope>NUCLEOTIDE SEQUENCE</scope>
    <source>
        <strain evidence="1">Wild A</strain>
    </source>
</reference>
<proteinExistence type="predicted"/>
<name>A0A9W4WPD0_9GLOM</name>
<evidence type="ECO:0000313" key="1">
    <source>
        <dbReference type="EMBL" id="CAI2177024.1"/>
    </source>
</evidence>
<dbReference type="EMBL" id="CAMKVN010001596">
    <property type="protein sequence ID" value="CAI2177024.1"/>
    <property type="molecule type" value="Genomic_DNA"/>
</dbReference>
<gene>
    <name evidence="1" type="ORF">FWILDA_LOCUS7878</name>
</gene>
<protein>
    <submittedName>
        <fullName evidence="1">2700_t:CDS:1</fullName>
    </submittedName>
</protein>
<feature type="non-terminal residue" evidence="1">
    <location>
        <position position="1"/>
    </location>
</feature>
<sequence>EEGANNSQDEVVTSTTLNESYKWSSIENTSSRKKMKVKKGSKVTLHELPMLKKLIEELSTSPDSDEDNSES</sequence>
<comment type="caution">
    <text evidence="1">The sequence shown here is derived from an EMBL/GenBank/DDBJ whole genome shotgun (WGS) entry which is preliminary data.</text>
</comment>
<keyword evidence="2" id="KW-1185">Reference proteome</keyword>
<accession>A0A9W4WPD0</accession>
<dbReference type="Proteomes" id="UP001153678">
    <property type="component" value="Unassembled WGS sequence"/>
</dbReference>
<dbReference type="AlphaFoldDB" id="A0A9W4WPD0"/>
<evidence type="ECO:0000313" key="2">
    <source>
        <dbReference type="Proteomes" id="UP001153678"/>
    </source>
</evidence>
<organism evidence="1 2">
    <name type="scientific">Funneliformis geosporum</name>
    <dbReference type="NCBI Taxonomy" id="1117311"/>
    <lineage>
        <taxon>Eukaryota</taxon>
        <taxon>Fungi</taxon>
        <taxon>Fungi incertae sedis</taxon>
        <taxon>Mucoromycota</taxon>
        <taxon>Glomeromycotina</taxon>
        <taxon>Glomeromycetes</taxon>
        <taxon>Glomerales</taxon>
        <taxon>Glomeraceae</taxon>
        <taxon>Funneliformis</taxon>
    </lineage>
</organism>